<dbReference type="Proteomes" id="UP000609121">
    <property type="component" value="Unassembled WGS sequence"/>
</dbReference>
<comment type="caution">
    <text evidence="1">The sequence shown here is derived from an EMBL/GenBank/DDBJ whole genome shotgun (WGS) entry which is preliminary data.</text>
</comment>
<sequence>MNDAVFRETLTSSKDLGEASLATKILVANLRREVSGQPALLDQAVSSLSAYFAKHQFASKDLAAL</sequence>
<dbReference type="EMBL" id="JACVXA010000012">
    <property type="protein sequence ID" value="MBE3637818.1"/>
    <property type="molecule type" value="Genomic_DNA"/>
</dbReference>
<organism evidence="1 2">
    <name type="scientific">Mangrovicoccus algicola</name>
    <dbReference type="NCBI Taxonomy" id="2771008"/>
    <lineage>
        <taxon>Bacteria</taxon>
        <taxon>Pseudomonadati</taxon>
        <taxon>Pseudomonadota</taxon>
        <taxon>Alphaproteobacteria</taxon>
        <taxon>Rhodobacterales</taxon>
        <taxon>Paracoccaceae</taxon>
        <taxon>Mangrovicoccus</taxon>
    </lineage>
</organism>
<proteinExistence type="predicted"/>
<evidence type="ECO:0000313" key="1">
    <source>
        <dbReference type="EMBL" id="MBE3637818.1"/>
    </source>
</evidence>
<name>A0A8J6YQQ7_9RHOB</name>
<dbReference type="AlphaFoldDB" id="A0A8J6YQQ7"/>
<gene>
    <name evidence="1" type="ORF">ICN82_06320</name>
</gene>
<protein>
    <submittedName>
        <fullName evidence="1">Uncharacterized protein</fullName>
    </submittedName>
</protein>
<dbReference type="RefSeq" id="WP_193180848.1">
    <property type="nucleotide sequence ID" value="NZ_JACVXA010000012.1"/>
</dbReference>
<reference evidence="1" key="1">
    <citation type="submission" date="2020-09" db="EMBL/GenBank/DDBJ databases">
        <title>A novel bacterium of genus Mangrovicoccus, isolated from South China Sea.</title>
        <authorList>
            <person name="Huang H."/>
            <person name="Mo K."/>
            <person name="Hu Y."/>
        </authorList>
    </citation>
    <scope>NUCLEOTIDE SEQUENCE</scope>
    <source>
        <strain evidence="1">HB182678</strain>
    </source>
</reference>
<accession>A0A8J6YQQ7</accession>
<keyword evidence="2" id="KW-1185">Reference proteome</keyword>
<evidence type="ECO:0000313" key="2">
    <source>
        <dbReference type="Proteomes" id="UP000609121"/>
    </source>
</evidence>